<dbReference type="EMBL" id="BQNB010010262">
    <property type="protein sequence ID" value="GJS74873.1"/>
    <property type="molecule type" value="Genomic_DNA"/>
</dbReference>
<sequence length="164" mass="18255">MLAGFLQSLMASRSNISSILWVIHDEDFSILFLRRFGDSCLGIIWLFLEHLLMSSSKIGGITSTCMSAVLVLHGAVKSAISADVIQSYGWLFRMLTSFWVAFYQHRETCIRMTLQSLEDGDSDATLVEDVKGTMESKCGEVIESGDEIEFSEELKELLPDEAGT</sequence>
<protein>
    <submittedName>
        <fullName evidence="1">Ribonuclease H-like domain-containing protein</fullName>
    </submittedName>
</protein>
<evidence type="ECO:0000313" key="1">
    <source>
        <dbReference type="EMBL" id="GJS74873.1"/>
    </source>
</evidence>
<dbReference type="Proteomes" id="UP001151760">
    <property type="component" value="Unassembled WGS sequence"/>
</dbReference>
<reference evidence="1" key="1">
    <citation type="journal article" date="2022" name="Int. J. Mol. Sci.">
        <title>Draft Genome of Tanacetum Coccineum: Genomic Comparison of Closely Related Tanacetum-Family Plants.</title>
        <authorList>
            <person name="Yamashiro T."/>
            <person name="Shiraishi A."/>
            <person name="Nakayama K."/>
            <person name="Satake H."/>
        </authorList>
    </citation>
    <scope>NUCLEOTIDE SEQUENCE</scope>
</reference>
<organism evidence="1 2">
    <name type="scientific">Tanacetum coccineum</name>
    <dbReference type="NCBI Taxonomy" id="301880"/>
    <lineage>
        <taxon>Eukaryota</taxon>
        <taxon>Viridiplantae</taxon>
        <taxon>Streptophyta</taxon>
        <taxon>Embryophyta</taxon>
        <taxon>Tracheophyta</taxon>
        <taxon>Spermatophyta</taxon>
        <taxon>Magnoliopsida</taxon>
        <taxon>eudicotyledons</taxon>
        <taxon>Gunneridae</taxon>
        <taxon>Pentapetalae</taxon>
        <taxon>asterids</taxon>
        <taxon>campanulids</taxon>
        <taxon>Asterales</taxon>
        <taxon>Asteraceae</taxon>
        <taxon>Asteroideae</taxon>
        <taxon>Anthemideae</taxon>
        <taxon>Anthemidinae</taxon>
        <taxon>Tanacetum</taxon>
    </lineage>
</organism>
<reference evidence="1" key="2">
    <citation type="submission" date="2022-01" db="EMBL/GenBank/DDBJ databases">
        <authorList>
            <person name="Yamashiro T."/>
            <person name="Shiraishi A."/>
            <person name="Satake H."/>
            <person name="Nakayama K."/>
        </authorList>
    </citation>
    <scope>NUCLEOTIDE SEQUENCE</scope>
</reference>
<name>A0ABQ4YCG1_9ASTR</name>
<keyword evidence="2" id="KW-1185">Reference proteome</keyword>
<comment type="caution">
    <text evidence="1">The sequence shown here is derived from an EMBL/GenBank/DDBJ whole genome shotgun (WGS) entry which is preliminary data.</text>
</comment>
<proteinExistence type="predicted"/>
<accession>A0ABQ4YCG1</accession>
<evidence type="ECO:0000313" key="2">
    <source>
        <dbReference type="Proteomes" id="UP001151760"/>
    </source>
</evidence>
<gene>
    <name evidence="1" type="ORF">Tco_0724755</name>
</gene>